<name>A0AAV1CSQ0_OLDCO</name>
<dbReference type="PANTHER" id="PTHR34145:SF28">
    <property type="entry name" value="F-BOX DOMAIN-CONTAINING PROTEIN"/>
    <property type="match status" value="1"/>
</dbReference>
<keyword evidence="3" id="KW-1185">Reference proteome</keyword>
<dbReference type="CDD" id="cd22160">
    <property type="entry name" value="F-box_AtFBL13-like"/>
    <property type="match status" value="1"/>
</dbReference>
<reference evidence="2" key="1">
    <citation type="submission" date="2023-03" db="EMBL/GenBank/DDBJ databases">
        <authorList>
            <person name="Julca I."/>
        </authorList>
    </citation>
    <scope>NUCLEOTIDE SEQUENCE</scope>
</reference>
<dbReference type="Gene3D" id="3.80.10.10">
    <property type="entry name" value="Ribonuclease Inhibitor"/>
    <property type="match status" value="2"/>
</dbReference>
<evidence type="ECO:0000313" key="3">
    <source>
        <dbReference type="Proteomes" id="UP001161247"/>
    </source>
</evidence>
<dbReference type="AlphaFoldDB" id="A0AAV1CSQ0"/>
<protein>
    <submittedName>
        <fullName evidence="2">OLC1v1034760C1</fullName>
    </submittedName>
</protein>
<dbReference type="Proteomes" id="UP001161247">
    <property type="component" value="Chromosome 3"/>
</dbReference>
<proteinExistence type="predicted"/>
<dbReference type="Pfam" id="PF23622">
    <property type="entry name" value="LRR_At1g61320_AtMIF1"/>
    <property type="match status" value="2"/>
</dbReference>
<feature type="domain" description="F-box" evidence="1">
    <location>
        <begin position="441"/>
        <end position="482"/>
    </location>
</feature>
<evidence type="ECO:0000313" key="2">
    <source>
        <dbReference type="EMBL" id="CAI9098163.1"/>
    </source>
</evidence>
<gene>
    <name evidence="2" type="ORF">OLC1_LOCUS8451</name>
</gene>
<organism evidence="2 3">
    <name type="scientific">Oldenlandia corymbosa var. corymbosa</name>
    <dbReference type="NCBI Taxonomy" id="529605"/>
    <lineage>
        <taxon>Eukaryota</taxon>
        <taxon>Viridiplantae</taxon>
        <taxon>Streptophyta</taxon>
        <taxon>Embryophyta</taxon>
        <taxon>Tracheophyta</taxon>
        <taxon>Spermatophyta</taxon>
        <taxon>Magnoliopsida</taxon>
        <taxon>eudicotyledons</taxon>
        <taxon>Gunneridae</taxon>
        <taxon>Pentapetalae</taxon>
        <taxon>asterids</taxon>
        <taxon>lamiids</taxon>
        <taxon>Gentianales</taxon>
        <taxon>Rubiaceae</taxon>
        <taxon>Rubioideae</taxon>
        <taxon>Spermacoceae</taxon>
        <taxon>Hedyotis-Oldenlandia complex</taxon>
        <taxon>Oldenlandia</taxon>
    </lineage>
</organism>
<dbReference type="InterPro" id="IPR036047">
    <property type="entry name" value="F-box-like_dom_sf"/>
</dbReference>
<accession>A0AAV1CSQ0</accession>
<dbReference type="Pfam" id="PF00646">
    <property type="entry name" value="F-box"/>
    <property type="match status" value="2"/>
</dbReference>
<dbReference type="SUPFAM" id="SSF81383">
    <property type="entry name" value="F-box domain"/>
    <property type="match status" value="2"/>
</dbReference>
<sequence length="835" mass="95038">METKQGADLISSLPPDILLFIASKIPLKEAIRTAVLSTTWKSLWKGSSTLKLEMEVSSQTADLETREKIKQSIGTFLMRSNHPERLRLCINSVREDYSSNYTSKIVDQSMAVVIKGKDELHFEFFGGEYQEQLKSVRTKFNLILEAGTLNVDGFSTLKRLHLRSVTRVGHYLLPELFSSFVSLESLTIEKCSELLNLEIKANSCLRELRIIDCLNVYITQLITPGMQTFHLQGIFSTVPIDAPELVDATLNFRHGFRSKYYFTCQDVIRMLFPFRDVEKLTISGWLLDCLSMPGVIYGPFGFKFENLKELTCIDSGIDALKCESLAFFLNNATIQLERLLLKGYKHKPHVWEENVEVESIVSQLVHLKTIQLVGLTGKEDELLLMDLLLHMAVNVKEMVMTFPDKTSWKNYNNISGNCVMAGLEYSGNAIEKEPDFSTVDFPDEIVQLILSFMSLKEAVQSTCLLSTSWSRLWKPMAVNLDTDDQNPADSIHPLGDKMKQVISEFIDNHDTPRKLKISVGRKIVLVATKGYGNELHVDFGEKNKDKSNFILFECCLPSGNQNFPASFHSLKTLHLRSINIAGLAQNFISSLLLYCCSLESLKLEKCEELRCIKIVMRSRLRVLEFSDCSNVDSMIISAPNLRTLYYNGVLPTTIQLRGTPHLVDVKFDVGSCSSSVGQSQKFDCEELIDFLSSLRETEFLTISGWIIEMDEKRKSLAAPYFHEYWHEPHLWMDYKMVKSEASHLVHLKFIKLMGFSSLINSKNSKHEDRDGLLMLMDILLHKAVNLKAMIVDDSWIVSKVPSSHTSNWKPNDSRRTILVSSMHEESLFILTKMEP</sequence>
<dbReference type="InterPro" id="IPR053781">
    <property type="entry name" value="F-box_AtFBL13-like"/>
</dbReference>
<dbReference type="EMBL" id="OX459120">
    <property type="protein sequence ID" value="CAI9098163.1"/>
    <property type="molecule type" value="Genomic_DNA"/>
</dbReference>
<evidence type="ECO:0000259" key="1">
    <source>
        <dbReference type="SMART" id="SM00256"/>
    </source>
</evidence>
<dbReference type="InterPro" id="IPR001810">
    <property type="entry name" value="F-box_dom"/>
</dbReference>
<dbReference type="InterPro" id="IPR053772">
    <property type="entry name" value="At1g61320/At1g61330-like"/>
</dbReference>
<dbReference type="PANTHER" id="PTHR34145">
    <property type="entry name" value="OS02G0105600 PROTEIN"/>
    <property type="match status" value="1"/>
</dbReference>
<feature type="domain" description="F-box" evidence="1">
    <location>
        <begin position="13"/>
        <end position="53"/>
    </location>
</feature>
<dbReference type="SMART" id="SM00256">
    <property type="entry name" value="FBOX"/>
    <property type="match status" value="2"/>
</dbReference>
<dbReference type="InterPro" id="IPR032675">
    <property type="entry name" value="LRR_dom_sf"/>
</dbReference>
<dbReference type="SUPFAM" id="SSF52058">
    <property type="entry name" value="L domain-like"/>
    <property type="match status" value="1"/>
</dbReference>
<dbReference type="InterPro" id="IPR055357">
    <property type="entry name" value="LRR_At1g61320_AtMIF1"/>
</dbReference>